<evidence type="ECO:0000313" key="1">
    <source>
        <dbReference type="EMBL" id="EDV53378.1"/>
    </source>
</evidence>
<accession>B3P5X8</accession>
<keyword evidence="2" id="KW-1185">Reference proteome</keyword>
<dbReference type="AlphaFoldDB" id="B3P5X8"/>
<gene>
    <name evidence="1" type="primary">Dere\GG11573</name>
    <name evidence="1" type="ORF">Dere_GG11573</name>
</gene>
<dbReference type="EMBL" id="CH954182">
    <property type="protein sequence ID" value="EDV53378.1"/>
    <property type="molecule type" value="Genomic_DNA"/>
</dbReference>
<reference evidence="1 2" key="2">
    <citation type="journal article" date="2008" name="Bioinformatics">
        <title>Assembly reconciliation.</title>
        <authorList>
            <person name="Zimin A.V."/>
            <person name="Smith D.R."/>
            <person name="Sutton G."/>
            <person name="Yorke J.A."/>
        </authorList>
    </citation>
    <scope>NUCLEOTIDE SEQUENCE [LARGE SCALE GENOMIC DNA]</scope>
    <source>
        <strain evidence="1 2">TSC#14021-0224.01</strain>
    </source>
</reference>
<dbReference type="HOGENOM" id="CLU_1983855_0_0_1"/>
<dbReference type="Proteomes" id="UP000008711">
    <property type="component" value="Unassembled WGS sequence"/>
</dbReference>
<sequence length="126" mass="13846">MAITFSAANNDDDLDELEELEELEDAKEWDLDAEATATATAKAFTCYPDMRTYGHRDIRTSGHPDVIRTSGYGHCTFAGQSIRLRLPDVDNAAPPGAATPWLSALQLTIKHAVPLSRLSITEQRCL</sequence>
<proteinExistence type="predicted"/>
<reference evidence="1 2" key="1">
    <citation type="journal article" date="2007" name="Nature">
        <title>Evolution of genes and genomes on the Drosophila phylogeny.</title>
        <authorList>
            <consortium name="Drosophila 12 Genomes Consortium"/>
            <person name="Clark A.G."/>
            <person name="Eisen M.B."/>
            <person name="Smith D.R."/>
            <person name="Bergman C.M."/>
            <person name="Oliver B."/>
            <person name="Markow T.A."/>
            <person name="Kaufman T.C."/>
            <person name="Kellis M."/>
            <person name="Gelbart W."/>
            <person name="Iyer V.N."/>
            <person name="Pollard D.A."/>
            <person name="Sackton T.B."/>
            <person name="Larracuente A.M."/>
            <person name="Singh N.D."/>
            <person name="Abad J.P."/>
            <person name="Abt D.N."/>
            <person name="Adryan B."/>
            <person name="Aguade M."/>
            <person name="Akashi H."/>
            <person name="Anderson W.W."/>
            <person name="Aquadro C.F."/>
            <person name="Ardell D.H."/>
            <person name="Arguello R."/>
            <person name="Artieri C.G."/>
            <person name="Barbash D.A."/>
            <person name="Barker D."/>
            <person name="Barsanti P."/>
            <person name="Batterham P."/>
            <person name="Batzoglou S."/>
            <person name="Begun D."/>
            <person name="Bhutkar A."/>
            <person name="Blanco E."/>
            <person name="Bosak S.A."/>
            <person name="Bradley R.K."/>
            <person name="Brand A.D."/>
            <person name="Brent M.R."/>
            <person name="Brooks A.N."/>
            <person name="Brown R.H."/>
            <person name="Butlin R.K."/>
            <person name="Caggese C."/>
            <person name="Calvi B.R."/>
            <person name="Bernardo de Carvalho A."/>
            <person name="Caspi A."/>
            <person name="Castrezana S."/>
            <person name="Celniker S.E."/>
            <person name="Chang J.L."/>
            <person name="Chapple C."/>
            <person name="Chatterji S."/>
            <person name="Chinwalla A."/>
            <person name="Civetta A."/>
            <person name="Clifton S.W."/>
            <person name="Comeron J.M."/>
            <person name="Costello J.C."/>
            <person name="Coyne J.A."/>
            <person name="Daub J."/>
            <person name="David R.G."/>
            <person name="Delcher A.L."/>
            <person name="Delehaunty K."/>
            <person name="Do C.B."/>
            <person name="Ebling H."/>
            <person name="Edwards K."/>
            <person name="Eickbush T."/>
            <person name="Evans J.D."/>
            <person name="Filipski A."/>
            <person name="Findeiss S."/>
            <person name="Freyhult E."/>
            <person name="Fulton L."/>
            <person name="Fulton R."/>
            <person name="Garcia A.C."/>
            <person name="Gardiner A."/>
            <person name="Garfield D.A."/>
            <person name="Garvin B.E."/>
            <person name="Gibson G."/>
            <person name="Gilbert D."/>
            <person name="Gnerre S."/>
            <person name="Godfrey J."/>
            <person name="Good R."/>
            <person name="Gotea V."/>
            <person name="Gravely B."/>
            <person name="Greenberg A.J."/>
            <person name="Griffiths-Jones S."/>
            <person name="Gross S."/>
            <person name="Guigo R."/>
            <person name="Gustafson E.A."/>
            <person name="Haerty W."/>
            <person name="Hahn M.W."/>
            <person name="Halligan D.L."/>
            <person name="Halpern A.L."/>
            <person name="Halter G.M."/>
            <person name="Han M.V."/>
            <person name="Heger A."/>
            <person name="Hillier L."/>
            <person name="Hinrichs A.S."/>
            <person name="Holmes I."/>
            <person name="Hoskins R.A."/>
            <person name="Hubisz M.J."/>
            <person name="Hultmark D."/>
            <person name="Huntley M.A."/>
            <person name="Jaffe D.B."/>
            <person name="Jagadeeshan S."/>
            <person name="Jeck W.R."/>
            <person name="Johnson J."/>
            <person name="Jones C.D."/>
            <person name="Jordan W.C."/>
            <person name="Karpen G.H."/>
            <person name="Kataoka E."/>
            <person name="Keightley P.D."/>
            <person name="Kheradpour P."/>
            <person name="Kirkness E.F."/>
            <person name="Koerich L.B."/>
            <person name="Kristiansen K."/>
            <person name="Kudrna D."/>
            <person name="Kulathinal R.J."/>
            <person name="Kumar S."/>
            <person name="Kwok R."/>
            <person name="Lander E."/>
            <person name="Langley C.H."/>
            <person name="Lapoint R."/>
            <person name="Lazzaro B.P."/>
            <person name="Lee S.J."/>
            <person name="Levesque L."/>
            <person name="Li R."/>
            <person name="Lin C.F."/>
            <person name="Lin M.F."/>
            <person name="Lindblad-Toh K."/>
            <person name="Llopart A."/>
            <person name="Long M."/>
            <person name="Low L."/>
            <person name="Lozovsky E."/>
            <person name="Lu J."/>
            <person name="Luo M."/>
            <person name="Machado C.A."/>
            <person name="Makalowski W."/>
            <person name="Marzo M."/>
            <person name="Matsuda M."/>
            <person name="Matzkin L."/>
            <person name="McAllister B."/>
            <person name="McBride C.S."/>
            <person name="McKernan B."/>
            <person name="McKernan K."/>
            <person name="Mendez-Lago M."/>
            <person name="Minx P."/>
            <person name="Mollenhauer M.U."/>
            <person name="Montooth K."/>
            <person name="Mount S.M."/>
            <person name="Mu X."/>
            <person name="Myers E."/>
            <person name="Negre B."/>
            <person name="Newfeld S."/>
            <person name="Nielsen R."/>
            <person name="Noor M.A."/>
            <person name="O'Grady P."/>
            <person name="Pachter L."/>
            <person name="Papaceit M."/>
            <person name="Parisi M.J."/>
            <person name="Parisi M."/>
            <person name="Parts L."/>
            <person name="Pedersen J.S."/>
            <person name="Pesole G."/>
            <person name="Phillippy A.M."/>
            <person name="Ponting C.P."/>
            <person name="Pop M."/>
            <person name="Porcelli D."/>
            <person name="Powell J.R."/>
            <person name="Prohaska S."/>
            <person name="Pruitt K."/>
            <person name="Puig M."/>
            <person name="Quesneville H."/>
            <person name="Ram K.R."/>
            <person name="Rand D."/>
            <person name="Rasmussen M.D."/>
            <person name="Reed L.K."/>
            <person name="Reenan R."/>
            <person name="Reily A."/>
            <person name="Remington K.A."/>
            <person name="Rieger T.T."/>
            <person name="Ritchie M.G."/>
            <person name="Robin C."/>
            <person name="Rogers Y.H."/>
            <person name="Rohde C."/>
            <person name="Rozas J."/>
            <person name="Rubenfield M.J."/>
            <person name="Ruiz A."/>
            <person name="Russo S."/>
            <person name="Salzberg S.L."/>
            <person name="Sanchez-Gracia A."/>
            <person name="Saranga D.J."/>
            <person name="Sato H."/>
            <person name="Schaeffer S.W."/>
            <person name="Schatz M.C."/>
            <person name="Schlenke T."/>
            <person name="Schwartz R."/>
            <person name="Segarra C."/>
            <person name="Singh R.S."/>
            <person name="Sirot L."/>
            <person name="Sirota M."/>
            <person name="Sisneros N.B."/>
            <person name="Smith C.D."/>
            <person name="Smith T.F."/>
            <person name="Spieth J."/>
            <person name="Stage D.E."/>
            <person name="Stark A."/>
            <person name="Stephan W."/>
            <person name="Strausberg R.L."/>
            <person name="Strempel S."/>
            <person name="Sturgill D."/>
            <person name="Sutton G."/>
            <person name="Sutton G.G."/>
            <person name="Tao W."/>
            <person name="Teichmann S."/>
            <person name="Tobari Y.N."/>
            <person name="Tomimura Y."/>
            <person name="Tsolas J.M."/>
            <person name="Valente V.L."/>
            <person name="Venter E."/>
            <person name="Venter J.C."/>
            <person name="Vicario S."/>
            <person name="Vieira F.G."/>
            <person name="Vilella A.J."/>
            <person name="Villasante A."/>
            <person name="Walenz B."/>
            <person name="Wang J."/>
            <person name="Wasserman M."/>
            <person name="Watts T."/>
            <person name="Wilson D."/>
            <person name="Wilson R.K."/>
            <person name="Wing R.A."/>
            <person name="Wolfner M.F."/>
            <person name="Wong A."/>
            <person name="Wong G.K."/>
            <person name="Wu C.I."/>
            <person name="Wu G."/>
            <person name="Yamamoto D."/>
            <person name="Yang H.P."/>
            <person name="Yang S.P."/>
            <person name="Yorke J.A."/>
            <person name="Yoshida K."/>
            <person name="Zdobnov E."/>
            <person name="Zhang P."/>
            <person name="Zhang Y."/>
            <person name="Zimin A.V."/>
            <person name="Baldwin J."/>
            <person name="Abdouelleil A."/>
            <person name="Abdulkadir J."/>
            <person name="Abebe A."/>
            <person name="Abera B."/>
            <person name="Abreu J."/>
            <person name="Acer S.C."/>
            <person name="Aftuck L."/>
            <person name="Alexander A."/>
            <person name="An P."/>
            <person name="Anderson E."/>
            <person name="Anderson S."/>
            <person name="Arachi H."/>
            <person name="Azer M."/>
            <person name="Bachantsang P."/>
            <person name="Barry A."/>
            <person name="Bayul T."/>
            <person name="Berlin A."/>
            <person name="Bessette D."/>
            <person name="Bloom T."/>
            <person name="Blye J."/>
            <person name="Boguslavskiy L."/>
            <person name="Bonnet C."/>
            <person name="Boukhgalter B."/>
            <person name="Bourzgui I."/>
            <person name="Brown A."/>
            <person name="Cahill P."/>
            <person name="Channer S."/>
            <person name="Cheshatsang Y."/>
            <person name="Chuda L."/>
            <person name="Citroen M."/>
            <person name="Collymore A."/>
            <person name="Cooke P."/>
            <person name="Costello M."/>
            <person name="D'Aco K."/>
            <person name="Daza R."/>
            <person name="De Haan G."/>
            <person name="DeGray S."/>
            <person name="DeMaso C."/>
            <person name="Dhargay N."/>
            <person name="Dooley K."/>
            <person name="Dooley E."/>
            <person name="Doricent M."/>
            <person name="Dorje P."/>
            <person name="Dorjee K."/>
            <person name="Dupes A."/>
            <person name="Elong R."/>
            <person name="Falk J."/>
            <person name="Farina A."/>
            <person name="Faro S."/>
            <person name="Ferguson D."/>
            <person name="Fisher S."/>
            <person name="Foley C.D."/>
            <person name="Franke A."/>
            <person name="Friedrich D."/>
            <person name="Gadbois L."/>
            <person name="Gearin G."/>
            <person name="Gearin C.R."/>
            <person name="Giannoukos G."/>
            <person name="Goode T."/>
            <person name="Graham J."/>
            <person name="Grandbois E."/>
            <person name="Grewal S."/>
            <person name="Gyaltsen K."/>
            <person name="Hafez N."/>
            <person name="Hagos B."/>
            <person name="Hall J."/>
            <person name="Henson C."/>
            <person name="Hollinger A."/>
            <person name="Honan T."/>
            <person name="Huard M.D."/>
            <person name="Hughes L."/>
            <person name="Hurhula B."/>
            <person name="Husby M.E."/>
            <person name="Kamat A."/>
            <person name="Kanga B."/>
            <person name="Kashin S."/>
            <person name="Khazanovich D."/>
            <person name="Kisner P."/>
            <person name="Lance K."/>
            <person name="Lara M."/>
            <person name="Lee W."/>
            <person name="Lennon N."/>
            <person name="Letendre F."/>
            <person name="LeVine R."/>
            <person name="Lipovsky A."/>
            <person name="Liu X."/>
            <person name="Liu J."/>
            <person name="Liu S."/>
            <person name="Lokyitsang T."/>
            <person name="Lokyitsang Y."/>
            <person name="Lubonja R."/>
            <person name="Lui A."/>
            <person name="MacDonald P."/>
            <person name="Magnisalis V."/>
            <person name="Maru K."/>
            <person name="Matthews C."/>
            <person name="McCusker W."/>
            <person name="McDonough S."/>
            <person name="Mehta T."/>
            <person name="Meldrim J."/>
            <person name="Meneus L."/>
            <person name="Mihai O."/>
            <person name="Mihalev A."/>
            <person name="Mihova T."/>
            <person name="Mittelman R."/>
            <person name="Mlenga V."/>
            <person name="Montmayeur A."/>
            <person name="Mulrain L."/>
            <person name="Navidi A."/>
            <person name="Naylor J."/>
            <person name="Negash T."/>
            <person name="Nguyen T."/>
            <person name="Nguyen N."/>
            <person name="Nicol R."/>
            <person name="Norbu C."/>
            <person name="Norbu N."/>
            <person name="Novod N."/>
            <person name="O'Neill B."/>
            <person name="Osman S."/>
            <person name="Markiewicz E."/>
            <person name="Oyono O.L."/>
            <person name="Patti C."/>
            <person name="Phunkhang P."/>
            <person name="Pierre F."/>
            <person name="Priest M."/>
            <person name="Raghuraman S."/>
            <person name="Rege F."/>
            <person name="Reyes R."/>
            <person name="Rise C."/>
            <person name="Rogov P."/>
            <person name="Ross K."/>
            <person name="Ryan E."/>
            <person name="Settipalli S."/>
            <person name="Shea T."/>
            <person name="Sherpa N."/>
            <person name="Shi L."/>
            <person name="Shih D."/>
            <person name="Sparrow T."/>
            <person name="Spaulding J."/>
            <person name="Stalker J."/>
            <person name="Stange-Thomann N."/>
            <person name="Stavropoulos S."/>
            <person name="Stone C."/>
            <person name="Strader C."/>
            <person name="Tesfaye S."/>
            <person name="Thomson T."/>
            <person name="Thoulutsang Y."/>
            <person name="Thoulutsang D."/>
            <person name="Topham K."/>
            <person name="Topping I."/>
            <person name="Tsamla T."/>
            <person name="Vassiliev H."/>
            <person name="Vo A."/>
            <person name="Wangchuk T."/>
            <person name="Wangdi T."/>
            <person name="Weiand M."/>
            <person name="Wilkinson J."/>
            <person name="Wilson A."/>
            <person name="Yadav S."/>
            <person name="Young G."/>
            <person name="Yu Q."/>
            <person name="Zembek L."/>
            <person name="Zhong D."/>
            <person name="Zimmer A."/>
            <person name="Zwirko Z."/>
            <person name="Jaffe D.B."/>
            <person name="Alvarez P."/>
            <person name="Brockman W."/>
            <person name="Butler J."/>
            <person name="Chin C."/>
            <person name="Gnerre S."/>
            <person name="Grabherr M."/>
            <person name="Kleber M."/>
            <person name="Mauceli E."/>
            <person name="MacCallum I."/>
        </authorList>
    </citation>
    <scope>NUCLEOTIDE SEQUENCE [LARGE SCALE GENOMIC DNA]</scope>
    <source>
        <strain evidence="1 2">TSC#14021-0224.01</strain>
    </source>
</reference>
<evidence type="ECO:0000313" key="2">
    <source>
        <dbReference type="Proteomes" id="UP000008711"/>
    </source>
</evidence>
<name>B3P5X8_DROER</name>
<organism evidence="1 2">
    <name type="scientific">Drosophila erecta</name>
    <name type="common">Fruit fly</name>
    <dbReference type="NCBI Taxonomy" id="7220"/>
    <lineage>
        <taxon>Eukaryota</taxon>
        <taxon>Metazoa</taxon>
        <taxon>Ecdysozoa</taxon>
        <taxon>Arthropoda</taxon>
        <taxon>Hexapoda</taxon>
        <taxon>Insecta</taxon>
        <taxon>Pterygota</taxon>
        <taxon>Neoptera</taxon>
        <taxon>Endopterygota</taxon>
        <taxon>Diptera</taxon>
        <taxon>Brachycera</taxon>
        <taxon>Muscomorpha</taxon>
        <taxon>Ephydroidea</taxon>
        <taxon>Drosophilidae</taxon>
        <taxon>Drosophila</taxon>
        <taxon>Sophophora</taxon>
    </lineage>
</organism>
<protein>
    <submittedName>
        <fullName evidence="1">GG11573</fullName>
    </submittedName>
</protein>